<feature type="compositionally biased region" description="Polar residues" evidence="1">
    <location>
        <begin position="12"/>
        <end position="24"/>
    </location>
</feature>
<evidence type="ECO:0000313" key="2">
    <source>
        <dbReference type="EMBL" id="KAK2186011.1"/>
    </source>
</evidence>
<protein>
    <submittedName>
        <fullName evidence="2">Uncharacterized protein</fullName>
    </submittedName>
</protein>
<feature type="compositionally biased region" description="Polar residues" evidence="1">
    <location>
        <begin position="289"/>
        <end position="300"/>
    </location>
</feature>
<feature type="region of interest" description="Disordered" evidence="1">
    <location>
        <begin position="363"/>
        <end position="395"/>
    </location>
</feature>
<sequence>MLVVVSVKKRTNSSQKPSETSHLHVTTKPKESSVSKFHNYSRQKTTMIEGKAIVARPPTVAALVAAAAANGEKPNALKGTLWIDTIVKQISISFPVTKLAAGGRAPLGRIIPVEERQRARGRIALASVAVRRPVSNGVADGCYIPTNCAPNTSTVTTVSTFTWHADLVGNKLTAPRFHGCTDGARTTVQWTLTSLVPLRTKPFCVETPTGDLKRRLVSITNQLHARIIVSAPRGLPVQQKTDLKLASKMTNLENIITNLHSSMHSARITGGSTEREPQVLRLQKRKSPTSEPCSTSGNNSKQRRRSLPKTEPPSDVTRTSPRKRRLSEPDIDTEPNLPPKCNPESNGCTEVNLHHKPNVTEAEPAIINSKDNPCGNETESSGHTAEKTDARGGLASKSRRMVKRVLKDDFIYF</sequence>
<organism evidence="2 3">
    <name type="scientific">Ridgeia piscesae</name>
    <name type="common">Tubeworm</name>
    <dbReference type="NCBI Taxonomy" id="27915"/>
    <lineage>
        <taxon>Eukaryota</taxon>
        <taxon>Metazoa</taxon>
        <taxon>Spiralia</taxon>
        <taxon>Lophotrochozoa</taxon>
        <taxon>Annelida</taxon>
        <taxon>Polychaeta</taxon>
        <taxon>Sedentaria</taxon>
        <taxon>Canalipalpata</taxon>
        <taxon>Sabellida</taxon>
        <taxon>Siboglinidae</taxon>
        <taxon>Ridgeia</taxon>
    </lineage>
</organism>
<reference evidence="2" key="1">
    <citation type="journal article" date="2023" name="Mol. Biol. Evol.">
        <title>Third-Generation Sequencing Reveals the Adaptive Role of the Epigenome in Three Deep-Sea Polychaetes.</title>
        <authorList>
            <person name="Perez M."/>
            <person name="Aroh O."/>
            <person name="Sun Y."/>
            <person name="Lan Y."/>
            <person name="Juniper S.K."/>
            <person name="Young C.R."/>
            <person name="Angers B."/>
            <person name="Qian P.Y."/>
        </authorList>
    </citation>
    <scope>NUCLEOTIDE SEQUENCE</scope>
    <source>
        <strain evidence="2">R07B-5</strain>
    </source>
</reference>
<dbReference type="Proteomes" id="UP001209878">
    <property type="component" value="Unassembled WGS sequence"/>
</dbReference>
<proteinExistence type="predicted"/>
<feature type="compositionally biased region" description="Polar residues" evidence="1">
    <location>
        <begin position="369"/>
        <end position="383"/>
    </location>
</feature>
<name>A0AAD9P100_RIDPI</name>
<evidence type="ECO:0000313" key="3">
    <source>
        <dbReference type="Proteomes" id="UP001209878"/>
    </source>
</evidence>
<feature type="region of interest" description="Disordered" evidence="1">
    <location>
        <begin position="8"/>
        <end position="38"/>
    </location>
</feature>
<accession>A0AAD9P100</accession>
<feature type="region of interest" description="Disordered" evidence="1">
    <location>
        <begin position="267"/>
        <end position="349"/>
    </location>
</feature>
<dbReference type="AlphaFoldDB" id="A0AAD9P100"/>
<gene>
    <name evidence="2" type="ORF">NP493_216g00003</name>
</gene>
<evidence type="ECO:0000256" key="1">
    <source>
        <dbReference type="SAM" id="MobiDB-lite"/>
    </source>
</evidence>
<dbReference type="EMBL" id="JAODUO010000215">
    <property type="protein sequence ID" value="KAK2186011.1"/>
    <property type="molecule type" value="Genomic_DNA"/>
</dbReference>
<keyword evidence="3" id="KW-1185">Reference proteome</keyword>
<comment type="caution">
    <text evidence="2">The sequence shown here is derived from an EMBL/GenBank/DDBJ whole genome shotgun (WGS) entry which is preliminary data.</text>
</comment>